<name>A0A6H5IG79_9HYME</name>
<dbReference type="PANTHER" id="PTHR11012">
    <property type="entry name" value="PROTEIN KINASE-LIKE DOMAIN-CONTAINING"/>
    <property type="match status" value="1"/>
</dbReference>
<accession>A0A6H5IG79</accession>
<proteinExistence type="predicted"/>
<dbReference type="EMBL" id="CADCXV010000846">
    <property type="protein sequence ID" value="CAB0037154.1"/>
    <property type="molecule type" value="Genomic_DNA"/>
</dbReference>
<organism evidence="2 3">
    <name type="scientific">Trichogramma brassicae</name>
    <dbReference type="NCBI Taxonomy" id="86971"/>
    <lineage>
        <taxon>Eukaryota</taxon>
        <taxon>Metazoa</taxon>
        <taxon>Ecdysozoa</taxon>
        <taxon>Arthropoda</taxon>
        <taxon>Hexapoda</taxon>
        <taxon>Insecta</taxon>
        <taxon>Pterygota</taxon>
        <taxon>Neoptera</taxon>
        <taxon>Endopterygota</taxon>
        <taxon>Hymenoptera</taxon>
        <taxon>Apocrita</taxon>
        <taxon>Proctotrupomorpha</taxon>
        <taxon>Chalcidoidea</taxon>
        <taxon>Trichogrammatidae</taxon>
        <taxon>Trichogramma</taxon>
    </lineage>
</organism>
<keyword evidence="3" id="KW-1185">Reference proteome</keyword>
<protein>
    <recommendedName>
        <fullName evidence="1">CHK kinase-like domain-containing protein</fullName>
    </recommendedName>
</protein>
<dbReference type="Proteomes" id="UP000479190">
    <property type="component" value="Unassembled WGS sequence"/>
</dbReference>
<gene>
    <name evidence="2" type="ORF">TBRA_LOCUS8991</name>
</gene>
<dbReference type="Pfam" id="PF02958">
    <property type="entry name" value="EcKL"/>
    <property type="match status" value="1"/>
</dbReference>
<sequence length="418" mass="47658">MSASDKVNNGDSLIVLREPEQLLRQVLGDELTVLDLQQTALVPMGENYGSSILKIDVVVKRKPDAAEEKLGLVAKMAPATAFQQEMLNVKASMLKEIYIFKDLIPLYQEMQREVGVAEKDVIDVLPKYYGSRLSLDLSNREEADLDAVLLMENLKCRGYETMDRKTGMDYAHAKMAISKLAEYHALGLALRIKKPEVFAKARELIDIIPFETNTEVFAGMGEQIYQTICSDPRTAIHKDLIKKQLDDNVNFECFYNMDAVEPWLTLSHGDFWVNNIMFKNDNGKPIDIKLIDFQIAYACSPMKDLPYFLTGSLSIETIDHHFEDLLDVYHETLLDTLGTLKCDSAPFAREKFDKQLRYDASNQLYRCMMALKFFTMDAAENSIDLNDLKGTVILSKSSDTYVERLCRMVDKFVEKAWL</sequence>
<dbReference type="Gene3D" id="3.90.1200.10">
    <property type="match status" value="1"/>
</dbReference>
<dbReference type="InterPro" id="IPR015897">
    <property type="entry name" value="CHK_kinase-like"/>
</dbReference>
<evidence type="ECO:0000313" key="2">
    <source>
        <dbReference type="EMBL" id="CAB0037154.1"/>
    </source>
</evidence>
<reference evidence="2 3" key="1">
    <citation type="submission" date="2020-02" db="EMBL/GenBank/DDBJ databases">
        <authorList>
            <person name="Ferguson B K."/>
        </authorList>
    </citation>
    <scope>NUCLEOTIDE SEQUENCE [LARGE SCALE GENOMIC DNA]</scope>
</reference>
<dbReference type="SUPFAM" id="SSF56112">
    <property type="entry name" value="Protein kinase-like (PK-like)"/>
    <property type="match status" value="1"/>
</dbReference>
<dbReference type="InterPro" id="IPR011009">
    <property type="entry name" value="Kinase-like_dom_sf"/>
</dbReference>
<dbReference type="PANTHER" id="PTHR11012:SF55">
    <property type="entry name" value="BHLH DOMAIN-CONTAINING PROTEIN"/>
    <property type="match status" value="1"/>
</dbReference>
<dbReference type="OrthoDB" id="191037at2759"/>
<dbReference type="AlphaFoldDB" id="A0A6H5IG79"/>
<feature type="domain" description="CHK kinase-like" evidence="1">
    <location>
        <begin position="149"/>
        <end position="339"/>
    </location>
</feature>
<dbReference type="SMART" id="SM00587">
    <property type="entry name" value="CHK"/>
    <property type="match status" value="1"/>
</dbReference>
<dbReference type="InterPro" id="IPR004119">
    <property type="entry name" value="EcKL"/>
</dbReference>
<evidence type="ECO:0000313" key="3">
    <source>
        <dbReference type="Proteomes" id="UP000479190"/>
    </source>
</evidence>
<evidence type="ECO:0000259" key="1">
    <source>
        <dbReference type="SMART" id="SM00587"/>
    </source>
</evidence>